<dbReference type="PANTHER" id="PTHR34065">
    <property type="entry name" value="CELL DIVISION CONTROL PROTEIN 14"/>
    <property type="match status" value="1"/>
</dbReference>
<dbReference type="RefSeq" id="XP_014755296.1">
    <property type="nucleotide sequence ID" value="XM_014899810.2"/>
</dbReference>
<dbReference type="InterPro" id="IPR012535">
    <property type="entry name" value="Cell_div_Cdc14"/>
</dbReference>
<gene>
    <name evidence="2" type="primary">LOC106866277</name>
    <name evidence="1" type="ORF">BRADI_1g42490v3</name>
</gene>
<name>A0A0Q3H6A1_BRADI</name>
<dbReference type="STRING" id="15368.A0A0Q3H6A1"/>
<dbReference type="ExpressionAtlas" id="A0A0Q3H6A1">
    <property type="expression patterns" value="baseline"/>
</dbReference>
<reference evidence="2" key="3">
    <citation type="submission" date="2018-08" db="UniProtKB">
        <authorList>
            <consortium name="EnsemblPlants"/>
        </authorList>
    </citation>
    <scope>IDENTIFICATION</scope>
    <source>
        <strain evidence="2">cv. Bd21</strain>
    </source>
</reference>
<keyword evidence="3" id="KW-1185">Reference proteome</keyword>
<evidence type="ECO:0000313" key="3">
    <source>
        <dbReference type="Proteomes" id="UP000008810"/>
    </source>
</evidence>
<organism evidence="1">
    <name type="scientific">Brachypodium distachyon</name>
    <name type="common">Purple false brome</name>
    <name type="synonym">Trachynia distachya</name>
    <dbReference type="NCBI Taxonomy" id="15368"/>
    <lineage>
        <taxon>Eukaryota</taxon>
        <taxon>Viridiplantae</taxon>
        <taxon>Streptophyta</taxon>
        <taxon>Embryophyta</taxon>
        <taxon>Tracheophyta</taxon>
        <taxon>Spermatophyta</taxon>
        <taxon>Magnoliopsida</taxon>
        <taxon>Liliopsida</taxon>
        <taxon>Poales</taxon>
        <taxon>Poaceae</taxon>
        <taxon>BOP clade</taxon>
        <taxon>Pooideae</taxon>
        <taxon>Stipodae</taxon>
        <taxon>Brachypodieae</taxon>
        <taxon>Brachypodium</taxon>
    </lineage>
</organism>
<dbReference type="KEGG" id="bdi:106866277"/>
<dbReference type="AlphaFoldDB" id="A0A0Q3H6A1"/>
<dbReference type="EMBL" id="CM000880">
    <property type="protein sequence ID" value="KQK18439.1"/>
    <property type="molecule type" value="Genomic_DNA"/>
</dbReference>
<dbReference type="OrthoDB" id="5357220at2759"/>
<dbReference type="PANTHER" id="PTHR34065:SF1">
    <property type="entry name" value="CELL DIVISION CONTROL PROTEIN 14"/>
    <property type="match status" value="1"/>
</dbReference>
<protein>
    <submittedName>
        <fullName evidence="1 2">Uncharacterized protein</fullName>
    </submittedName>
</protein>
<dbReference type="EnsemblPlants" id="KQK18439">
    <property type="protein sequence ID" value="KQK18439"/>
    <property type="gene ID" value="BRADI_1g42490v3"/>
</dbReference>
<reference evidence="1" key="2">
    <citation type="submission" date="2017-06" db="EMBL/GenBank/DDBJ databases">
        <title>WGS assembly of Brachypodium distachyon.</title>
        <authorList>
            <consortium name="The International Brachypodium Initiative"/>
            <person name="Lucas S."/>
            <person name="Harmon-Smith M."/>
            <person name="Lail K."/>
            <person name="Tice H."/>
            <person name="Grimwood J."/>
            <person name="Bruce D."/>
            <person name="Barry K."/>
            <person name="Shu S."/>
            <person name="Lindquist E."/>
            <person name="Wang M."/>
            <person name="Pitluck S."/>
            <person name="Vogel J.P."/>
            <person name="Garvin D.F."/>
            <person name="Mockler T.C."/>
            <person name="Schmutz J."/>
            <person name="Rokhsar D."/>
            <person name="Bevan M.W."/>
        </authorList>
    </citation>
    <scope>NUCLEOTIDE SEQUENCE</scope>
    <source>
        <strain evidence="1">Bd21</strain>
    </source>
</reference>
<evidence type="ECO:0000313" key="1">
    <source>
        <dbReference type="EMBL" id="KQK18439.1"/>
    </source>
</evidence>
<dbReference type="Gramene" id="KQK18439">
    <property type="protein sequence ID" value="KQK18439"/>
    <property type="gene ID" value="BRADI_1g42490v3"/>
</dbReference>
<dbReference type="GeneID" id="106866277"/>
<sequence length="190" mass="21457">MYLPPQTPPEFQREGPCSGKENFIADIKSKCLFASPVNMYLFKVRNKDFEEGSGLKKVAQLLKDVQVEEHVRLKCGEFVLLLIGHVYVKENTPIHKQMKNLFGEQCVGHMGRESVWIHPRLGAEADGPGNTSKESCQVFRALLGKCHQFVMHASLFSRMTVQNLACSSCSSQSLRSFFFCVKPVLRSLFV</sequence>
<accession>A0A0Q3H6A1</accession>
<evidence type="ECO:0000313" key="2">
    <source>
        <dbReference type="EnsemblPlants" id="KQK18439"/>
    </source>
</evidence>
<reference evidence="1 2" key="1">
    <citation type="journal article" date="2010" name="Nature">
        <title>Genome sequencing and analysis of the model grass Brachypodium distachyon.</title>
        <authorList>
            <consortium name="International Brachypodium Initiative"/>
        </authorList>
    </citation>
    <scope>NUCLEOTIDE SEQUENCE [LARGE SCALE GENOMIC DNA]</scope>
    <source>
        <strain evidence="1 2">Bd21</strain>
    </source>
</reference>
<proteinExistence type="predicted"/>
<dbReference type="Proteomes" id="UP000008810">
    <property type="component" value="Chromosome 1"/>
</dbReference>